<name>A0ABU2FKX6_9EURY</name>
<evidence type="ECO:0000313" key="2">
    <source>
        <dbReference type="Proteomes" id="UP001268864"/>
    </source>
</evidence>
<dbReference type="EMBL" id="JAMQOS010000001">
    <property type="protein sequence ID" value="MDS0281409.1"/>
    <property type="molecule type" value="Genomic_DNA"/>
</dbReference>
<protein>
    <submittedName>
        <fullName evidence="1">Uncharacterized protein</fullName>
    </submittedName>
</protein>
<keyword evidence="2" id="KW-1185">Reference proteome</keyword>
<organism evidence="1 2">
    <name type="scientific">Haloarcula onubensis</name>
    <dbReference type="NCBI Taxonomy" id="2950539"/>
    <lineage>
        <taxon>Archaea</taxon>
        <taxon>Methanobacteriati</taxon>
        <taxon>Methanobacteriota</taxon>
        <taxon>Stenosarchaea group</taxon>
        <taxon>Halobacteria</taxon>
        <taxon>Halobacteriales</taxon>
        <taxon>Haloarculaceae</taxon>
        <taxon>Haloarcula</taxon>
    </lineage>
</organism>
<sequence>MSRRHLEQTLEPGTDREYHGSRVVYADSRAAVRSAVVEACAVVVLDAAMVREHPDAVRWLVTMTAETVVAVVGDVPEPLADLAETRLDAPVTESSVEALVDRHEDRRAYVDAVDRYYRAVERGASRRKLDAARAATDESAATLDAADRRAVLDAIGG</sequence>
<proteinExistence type="predicted"/>
<comment type="caution">
    <text evidence="1">The sequence shown here is derived from an EMBL/GenBank/DDBJ whole genome shotgun (WGS) entry which is preliminary data.</text>
</comment>
<gene>
    <name evidence="1" type="ORF">NDI86_04685</name>
</gene>
<dbReference type="RefSeq" id="WP_310899245.1">
    <property type="nucleotide sequence ID" value="NZ_JAMQOS010000001.1"/>
</dbReference>
<evidence type="ECO:0000313" key="1">
    <source>
        <dbReference type="EMBL" id="MDS0281409.1"/>
    </source>
</evidence>
<reference evidence="1 2" key="1">
    <citation type="submission" date="2022-06" db="EMBL/GenBank/DDBJ databases">
        <title>Halomicroarcula sp. a new haloarchaeum isolate from saline soil.</title>
        <authorList>
            <person name="Strakova D."/>
            <person name="Galisteo C."/>
            <person name="Sanchez-Porro C."/>
            <person name="Ventosa A."/>
        </authorList>
    </citation>
    <scope>NUCLEOTIDE SEQUENCE [LARGE SCALE GENOMIC DNA]</scope>
    <source>
        <strain evidence="1 2">S3CR25-11</strain>
    </source>
</reference>
<accession>A0ABU2FKX6</accession>
<dbReference type="Proteomes" id="UP001268864">
    <property type="component" value="Unassembled WGS sequence"/>
</dbReference>